<dbReference type="SUPFAM" id="SSF47413">
    <property type="entry name" value="lambda repressor-like DNA-binding domains"/>
    <property type="match status" value="1"/>
</dbReference>
<dbReference type="EMBL" id="VFPN01000002">
    <property type="protein sequence ID" value="TQM63652.1"/>
    <property type="molecule type" value="Genomic_DNA"/>
</dbReference>
<sequence>MVTIADVAQRAGVSKATTSRALSGQGYVAQATRTAVQRAAEELGYIASANASGLATGRSQSIAVLIPIINRWFFAEVLQSVESALLAASYDMTVYNVSHNSANRERVFDYFLLRRSFDAVLLVGVDTRRSELDAVRRLGVPLACIGAPLPGIDSYVLDDYRTARSATEHLVTLGHRRISFFGGPAGHTHDTDPESSLVHGERFAGYRDAMIAAGLDEVLSYVPAQLTIASGLAAGRRRLAHPEHPLTAVMAESDEVACGVLLAARELGLDVPRDVSVIGIDGHDHGEAFGLTTMQQNPQQLGAMAVRDVLARIAGEGQPLAPTPVSAEFVVRSSTAAPRREDSVPRQARLTDTGGATRR</sequence>
<dbReference type="GO" id="GO:0003700">
    <property type="term" value="F:DNA-binding transcription factor activity"/>
    <property type="evidence" value="ECO:0007669"/>
    <property type="project" value="TreeGrafter"/>
</dbReference>
<dbReference type="Pfam" id="PF00356">
    <property type="entry name" value="LacI"/>
    <property type="match status" value="1"/>
</dbReference>
<comment type="caution">
    <text evidence="6">The sequence shown here is derived from an EMBL/GenBank/DDBJ whole genome shotgun (WGS) entry which is preliminary data.</text>
</comment>
<feature type="region of interest" description="Disordered" evidence="4">
    <location>
        <begin position="333"/>
        <end position="359"/>
    </location>
</feature>
<dbReference type="CDD" id="cd01392">
    <property type="entry name" value="HTH_LacI"/>
    <property type="match status" value="1"/>
</dbReference>
<evidence type="ECO:0000256" key="2">
    <source>
        <dbReference type="ARBA" id="ARBA00023125"/>
    </source>
</evidence>
<proteinExistence type="predicted"/>
<dbReference type="SMART" id="SM00354">
    <property type="entry name" value="HTH_LACI"/>
    <property type="match status" value="1"/>
</dbReference>
<dbReference type="OrthoDB" id="3510266at2"/>
<evidence type="ECO:0000313" key="7">
    <source>
        <dbReference type="Proteomes" id="UP000318331"/>
    </source>
</evidence>
<dbReference type="GO" id="GO:0000976">
    <property type="term" value="F:transcription cis-regulatory region binding"/>
    <property type="evidence" value="ECO:0007669"/>
    <property type="project" value="TreeGrafter"/>
</dbReference>
<gene>
    <name evidence="6" type="ORF">FB466_1925</name>
</gene>
<dbReference type="PANTHER" id="PTHR30146:SF153">
    <property type="entry name" value="LACTOSE OPERON REPRESSOR"/>
    <property type="match status" value="1"/>
</dbReference>
<evidence type="ECO:0000259" key="5">
    <source>
        <dbReference type="PROSITE" id="PS50932"/>
    </source>
</evidence>
<evidence type="ECO:0000256" key="3">
    <source>
        <dbReference type="ARBA" id="ARBA00023163"/>
    </source>
</evidence>
<dbReference type="PROSITE" id="PS50932">
    <property type="entry name" value="HTH_LACI_2"/>
    <property type="match status" value="1"/>
</dbReference>
<dbReference type="InterPro" id="IPR028082">
    <property type="entry name" value="Peripla_BP_I"/>
</dbReference>
<organism evidence="6 7">
    <name type="scientific">Klugiella xanthotipulae</name>
    <dbReference type="NCBI Taxonomy" id="244735"/>
    <lineage>
        <taxon>Bacteria</taxon>
        <taxon>Bacillati</taxon>
        <taxon>Actinomycetota</taxon>
        <taxon>Actinomycetes</taxon>
        <taxon>Micrococcales</taxon>
        <taxon>Microbacteriaceae</taxon>
        <taxon>Klugiella</taxon>
    </lineage>
</organism>
<dbReference type="Gene3D" id="1.10.260.40">
    <property type="entry name" value="lambda repressor-like DNA-binding domains"/>
    <property type="match status" value="1"/>
</dbReference>
<keyword evidence="3" id="KW-0804">Transcription</keyword>
<dbReference type="CDD" id="cd06267">
    <property type="entry name" value="PBP1_LacI_sugar_binding-like"/>
    <property type="match status" value="1"/>
</dbReference>
<dbReference type="Pfam" id="PF13377">
    <property type="entry name" value="Peripla_BP_3"/>
    <property type="match status" value="1"/>
</dbReference>
<protein>
    <submittedName>
        <fullName evidence="6">LacI family transcriptional regulator</fullName>
    </submittedName>
</protein>
<evidence type="ECO:0000256" key="1">
    <source>
        <dbReference type="ARBA" id="ARBA00023015"/>
    </source>
</evidence>
<accession>A0A543HZ74</accession>
<dbReference type="Gene3D" id="3.40.50.2300">
    <property type="match status" value="2"/>
</dbReference>
<keyword evidence="7" id="KW-1185">Reference proteome</keyword>
<keyword evidence="2" id="KW-0238">DNA-binding</keyword>
<dbReference type="InterPro" id="IPR010982">
    <property type="entry name" value="Lambda_DNA-bd_dom_sf"/>
</dbReference>
<evidence type="ECO:0000256" key="4">
    <source>
        <dbReference type="SAM" id="MobiDB-lite"/>
    </source>
</evidence>
<dbReference type="RefSeq" id="WP_141917834.1">
    <property type="nucleotide sequence ID" value="NZ_BAAAYS010000015.1"/>
</dbReference>
<keyword evidence="1" id="KW-0805">Transcription regulation</keyword>
<evidence type="ECO:0000313" key="6">
    <source>
        <dbReference type="EMBL" id="TQM63652.1"/>
    </source>
</evidence>
<dbReference type="InterPro" id="IPR046335">
    <property type="entry name" value="LacI/GalR-like_sensor"/>
</dbReference>
<feature type="domain" description="HTH lacI-type" evidence="5">
    <location>
        <begin position="2"/>
        <end position="56"/>
    </location>
</feature>
<dbReference type="AlphaFoldDB" id="A0A543HZ74"/>
<dbReference type="Proteomes" id="UP000318331">
    <property type="component" value="Unassembled WGS sequence"/>
</dbReference>
<name>A0A543HZ74_9MICO</name>
<dbReference type="PANTHER" id="PTHR30146">
    <property type="entry name" value="LACI-RELATED TRANSCRIPTIONAL REPRESSOR"/>
    <property type="match status" value="1"/>
</dbReference>
<dbReference type="SUPFAM" id="SSF53822">
    <property type="entry name" value="Periplasmic binding protein-like I"/>
    <property type="match status" value="1"/>
</dbReference>
<reference evidence="6 7" key="1">
    <citation type="submission" date="2019-06" db="EMBL/GenBank/DDBJ databases">
        <title>Sequencing the genomes of 1000 actinobacteria strains.</title>
        <authorList>
            <person name="Klenk H.-P."/>
        </authorList>
    </citation>
    <scope>NUCLEOTIDE SEQUENCE [LARGE SCALE GENOMIC DNA]</scope>
    <source>
        <strain evidence="6 7">DSM 18031</strain>
    </source>
</reference>
<dbReference type="InterPro" id="IPR000843">
    <property type="entry name" value="HTH_LacI"/>
</dbReference>